<evidence type="ECO:0000256" key="1">
    <source>
        <dbReference type="SAM" id="Phobius"/>
    </source>
</evidence>
<keyword evidence="2" id="KW-0732">Signal</keyword>
<reference evidence="3 4" key="1">
    <citation type="submission" date="2019-06" db="EMBL/GenBank/DDBJ databases">
        <title>Genomic Encyclopedia of Type Strains, Phase IV (KMG-V): Genome sequencing to study the core and pangenomes of soil and plant-associated prokaryotes.</title>
        <authorList>
            <person name="Whitman W."/>
        </authorList>
    </citation>
    <scope>NUCLEOTIDE SEQUENCE [LARGE SCALE GENOMIC DNA]</scope>
    <source>
        <strain evidence="3 4">BR 510</strain>
    </source>
</reference>
<evidence type="ECO:0000256" key="2">
    <source>
        <dbReference type="SAM" id="SignalP"/>
    </source>
</evidence>
<feature type="transmembrane region" description="Helical" evidence="1">
    <location>
        <begin position="450"/>
        <end position="477"/>
    </location>
</feature>
<feature type="transmembrane region" description="Helical" evidence="1">
    <location>
        <begin position="173"/>
        <end position="192"/>
    </location>
</feature>
<dbReference type="AlphaFoldDB" id="A0A560D9F9"/>
<proteinExistence type="predicted"/>
<organism evidence="3 4">
    <name type="scientific">Bradyrhizobium stylosanthis</name>
    <dbReference type="NCBI Taxonomy" id="1803665"/>
    <lineage>
        <taxon>Bacteria</taxon>
        <taxon>Pseudomonadati</taxon>
        <taxon>Pseudomonadota</taxon>
        <taxon>Alphaproteobacteria</taxon>
        <taxon>Hyphomicrobiales</taxon>
        <taxon>Nitrobacteraceae</taxon>
        <taxon>Bradyrhizobium</taxon>
    </lineage>
</organism>
<feature type="transmembrane region" description="Helical" evidence="1">
    <location>
        <begin position="136"/>
        <end position="161"/>
    </location>
</feature>
<feature type="transmembrane region" description="Helical" evidence="1">
    <location>
        <begin position="406"/>
        <end position="430"/>
    </location>
</feature>
<feature type="chain" id="PRO_5022091264" evidence="2">
    <location>
        <begin position="29"/>
        <end position="480"/>
    </location>
</feature>
<accession>A0A560D9F9</accession>
<dbReference type="InterPro" id="IPR031566">
    <property type="entry name" value="CitMHS_2"/>
</dbReference>
<keyword evidence="1" id="KW-1133">Transmembrane helix</keyword>
<dbReference type="Proteomes" id="UP000319949">
    <property type="component" value="Unassembled WGS sequence"/>
</dbReference>
<feature type="transmembrane region" description="Helical" evidence="1">
    <location>
        <begin position="293"/>
        <end position="310"/>
    </location>
</feature>
<evidence type="ECO:0000313" key="3">
    <source>
        <dbReference type="EMBL" id="TWA93799.1"/>
    </source>
</evidence>
<name>A0A560D9F9_9BRAD</name>
<feature type="transmembrane region" description="Helical" evidence="1">
    <location>
        <begin position="255"/>
        <end position="273"/>
    </location>
</feature>
<feature type="transmembrane region" description="Helical" evidence="1">
    <location>
        <begin position="71"/>
        <end position="96"/>
    </location>
</feature>
<keyword evidence="1" id="KW-0812">Transmembrane</keyword>
<feature type="signal peptide" evidence="2">
    <location>
        <begin position="1"/>
        <end position="28"/>
    </location>
</feature>
<gene>
    <name evidence="3" type="ORF">FBZ96_109250</name>
</gene>
<dbReference type="Pfam" id="PF16980">
    <property type="entry name" value="CitMHS_2"/>
    <property type="match status" value="1"/>
</dbReference>
<dbReference type="EMBL" id="VITK01000009">
    <property type="protein sequence ID" value="TWA93799.1"/>
    <property type="molecule type" value="Genomic_DNA"/>
</dbReference>
<feature type="transmembrane region" description="Helical" evidence="1">
    <location>
        <begin position="212"/>
        <end position="234"/>
    </location>
</feature>
<evidence type="ECO:0000313" key="4">
    <source>
        <dbReference type="Proteomes" id="UP000319949"/>
    </source>
</evidence>
<feature type="transmembrane region" description="Helical" evidence="1">
    <location>
        <begin position="331"/>
        <end position="349"/>
    </location>
</feature>
<keyword evidence="1" id="KW-0472">Membrane</keyword>
<feature type="transmembrane region" description="Helical" evidence="1">
    <location>
        <begin position="103"/>
        <end position="124"/>
    </location>
</feature>
<dbReference type="STRING" id="1803665.GCA_001641335_07446"/>
<comment type="caution">
    <text evidence="3">The sequence shown here is derived from an EMBL/GenBank/DDBJ whole genome shotgun (WGS) entry which is preliminary data.</text>
</comment>
<keyword evidence="4" id="KW-1185">Reference proteome</keyword>
<sequence>MLPRRLAIWQGCAVITAALALSPQPAWAAAGLDGAAMRWPYALPFAGLLLSIALGPLLFAKFWHHHYGKIAAAWSLLALGSLVVFAGGMATLAVLVHAMLAEYLGFIVLLFSLYVVAGGILVTGGIKGTPAANTGILALGTLMASVVGTTGAAMILIRPLIRANRPRRQNAHVIIFFIILVANVGGALTPLGDPPLFVGFLHGVDFFWTTRTIWLQTMIVAGLLLAIFVAIDVWHFRSEPQVRDAGPAEPVRIRGLVNLALIAAIIASLLASAMWEPGIVFDVLGTKLELQDVARNAALLAIAALSVWLTPEEHRLANGFTWEPIREVAKLFAGIFVAIIPVIAMLDAGDRGAFAWLLSAVTAPDGTPREAAYFWFTGLMSAFLDNAPTYLLFFELAGGDPQVLMHALPGTLASISMGAVYMGALTYIGNAPNFMVCSIASENGIAMPSFFGYLLRAGAVLIPLFLLLTVLPVAPILHWH</sequence>
<feature type="transmembrane region" description="Helical" evidence="1">
    <location>
        <begin position="372"/>
        <end position="394"/>
    </location>
</feature>
<protein>
    <submittedName>
        <fullName evidence="3">UIT6 family transporter</fullName>
    </submittedName>
</protein>